<dbReference type="Proteomes" id="UP000017170">
    <property type="component" value="Unassembled WGS sequence"/>
</dbReference>
<sequence length="45" mass="4788">MLPGLQNRRSDPSGSLLLISVSLVESLSIKTLAIKTPAIITLVIK</sequence>
<keyword evidence="2" id="KW-1185">Reference proteome</keyword>
<accession>U6SND7</accession>
<evidence type="ECO:0000313" key="1">
    <source>
        <dbReference type="EMBL" id="ERN53249.1"/>
    </source>
</evidence>
<dbReference type="EMBL" id="ATAE01000028">
    <property type="protein sequence ID" value="ERN53249.1"/>
    <property type="molecule type" value="Genomic_DNA"/>
</dbReference>
<protein>
    <submittedName>
        <fullName evidence="1">Uncharacterized protein</fullName>
    </submittedName>
</protein>
<name>U6SND7_9BACI</name>
<evidence type="ECO:0000313" key="2">
    <source>
        <dbReference type="Proteomes" id="UP000017170"/>
    </source>
</evidence>
<reference evidence="1 2" key="1">
    <citation type="journal article" date="2013" name="Genome Announc.">
        <title>Genome Sequence of the Extreme Obligate Alkaliphile Bacillus marmarensis Strain DSM 21297.</title>
        <authorList>
            <person name="Wernick D.G."/>
            <person name="Choi K.Y."/>
            <person name="Tat C.A."/>
            <person name="Lafontaine Rivera J.G."/>
            <person name="Liao J.C."/>
        </authorList>
    </citation>
    <scope>NUCLEOTIDE SEQUENCE [LARGE SCALE GENOMIC DNA]</scope>
    <source>
        <strain evidence="1 2">DSM 21297</strain>
    </source>
</reference>
<proteinExistence type="predicted"/>
<dbReference type="AlphaFoldDB" id="U6SND7"/>
<comment type="caution">
    <text evidence="1">The sequence shown here is derived from an EMBL/GenBank/DDBJ whole genome shotgun (WGS) entry which is preliminary data.</text>
</comment>
<gene>
    <name evidence="1" type="ORF">A33I_12935</name>
</gene>
<organism evidence="1 2">
    <name type="scientific">Alkalihalophilus marmarensis DSM 21297</name>
    <dbReference type="NCBI Taxonomy" id="1188261"/>
    <lineage>
        <taxon>Bacteria</taxon>
        <taxon>Bacillati</taxon>
        <taxon>Bacillota</taxon>
        <taxon>Bacilli</taxon>
        <taxon>Bacillales</taxon>
        <taxon>Bacillaceae</taxon>
        <taxon>Alkalihalophilus</taxon>
    </lineage>
</organism>